<sequence length="201" mass="22426">MIEWVTNIVAAGGWPGVFLLMFLENLFPPIPSEVIMPLAGFAAARGQMSFVLAVIAGIGGTLLGNAFWYELARAIGSARIRPLFARYGRWFAVDDRDFDRAEATLRKYGPVALFFGRLLPAIRTLISVPAGLAHIPRHVFYVWTAAGSAIWILFLTSAGYLMEDHYDRVEGWLEPLSYVVVGGIVGAYLWHIWSTRVRKPR</sequence>
<protein>
    <submittedName>
        <fullName evidence="8">Alkaline phosphatase</fullName>
    </submittedName>
</protein>
<dbReference type="PANTHER" id="PTHR42709">
    <property type="entry name" value="ALKALINE PHOSPHATASE LIKE PROTEIN"/>
    <property type="match status" value="1"/>
</dbReference>
<feature type="transmembrane region" description="Helical" evidence="6">
    <location>
        <begin position="48"/>
        <end position="69"/>
    </location>
</feature>
<keyword evidence="9" id="KW-1185">Reference proteome</keyword>
<dbReference type="AlphaFoldDB" id="A0A317FKW3"/>
<evidence type="ECO:0000256" key="5">
    <source>
        <dbReference type="ARBA" id="ARBA00023136"/>
    </source>
</evidence>
<dbReference type="Proteomes" id="UP000245765">
    <property type="component" value="Unassembled WGS sequence"/>
</dbReference>
<reference evidence="9" key="1">
    <citation type="submission" date="2018-05" db="EMBL/GenBank/DDBJ databases">
        <authorList>
            <person name="Du Z."/>
            <person name="Wang X."/>
        </authorList>
    </citation>
    <scope>NUCLEOTIDE SEQUENCE [LARGE SCALE GENOMIC DNA]</scope>
    <source>
        <strain evidence="9">CQN31</strain>
    </source>
</reference>
<dbReference type="InterPro" id="IPR032816">
    <property type="entry name" value="VTT_dom"/>
</dbReference>
<name>A0A317FKW3_9PROT</name>
<dbReference type="InterPro" id="IPR051311">
    <property type="entry name" value="DedA_domain"/>
</dbReference>
<proteinExistence type="predicted"/>
<evidence type="ECO:0000313" key="9">
    <source>
        <dbReference type="Proteomes" id="UP000245765"/>
    </source>
</evidence>
<evidence type="ECO:0000256" key="1">
    <source>
        <dbReference type="ARBA" id="ARBA00004651"/>
    </source>
</evidence>
<dbReference type="OrthoDB" id="9813426at2"/>
<keyword evidence="4 6" id="KW-1133">Transmembrane helix</keyword>
<dbReference type="PANTHER" id="PTHR42709:SF6">
    <property type="entry name" value="UNDECAPRENYL PHOSPHATE TRANSPORTER A"/>
    <property type="match status" value="1"/>
</dbReference>
<feature type="domain" description="VTT" evidence="7">
    <location>
        <begin position="30"/>
        <end position="160"/>
    </location>
</feature>
<accession>A0A317FKW3</accession>
<keyword evidence="2" id="KW-1003">Cell membrane</keyword>
<dbReference type="GO" id="GO:0005886">
    <property type="term" value="C:plasma membrane"/>
    <property type="evidence" value="ECO:0007669"/>
    <property type="project" value="UniProtKB-SubCell"/>
</dbReference>
<evidence type="ECO:0000313" key="8">
    <source>
        <dbReference type="EMBL" id="PWS38747.1"/>
    </source>
</evidence>
<evidence type="ECO:0000256" key="3">
    <source>
        <dbReference type="ARBA" id="ARBA00022692"/>
    </source>
</evidence>
<dbReference type="RefSeq" id="WP_109869369.1">
    <property type="nucleotide sequence ID" value="NZ_QGNA01000001.1"/>
</dbReference>
<organism evidence="8 9">
    <name type="scientific">Falsiroseomonas bella</name>
    <dbReference type="NCBI Taxonomy" id="2184016"/>
    <lineage>
        <taxon>Bacteria</taxon>
        <taxon>Pseudomonadati</taxon>
        <taxon>Pseudomonadota</taxon>
        <taxon>Alphaproteobacteria</taxon>
        <taxon>Acetobacterales</taxon>
        <taxon>Roseomonadaceae</taxon>
        <taxon>Falsiroseomonas</taxon>
    </lineage>
</organism>
<keyword evidence="5 6" id="KW-0472">Membrane</keyword>
<dbReference type="Pfam" id="PF09335">
    <property type="entry name" value="VTT_dom"/>
    <property type="match status" value="1"/>
</dbReference>
<dbReference type="EMBL" id="QGNA01000001">
    <property type="protein sequence ID" value="PWS38747.1"/>
    <property type="molecule type" value="Genomic_DNA"/>
</dbReference>
<feature type="transmembrane region" description="Helical" evidence="6">
    <location>
        <begin position="138"/>
        <end position="156"/>
    </location>
</feature>
<evidence type="ECO:0000259" key="7">
    <source>
        <dbReference type="Pfam" id="PF09335"/>
    </source>
</evidence>
<feature type="transmembrane region" description="Helical" evidence="6">
    <location>
        <begin position="176"/>
        <end position="193"/>
    </location>
</feature>
<evidence type="ECO:0000256" key="6">
    <source>
        <dbReference type="SAM" id="Phobius"/>
    </source>
</evidence>
<evidence type="ECO:0000256" key="4">
    <source>
        <dbReference type="ARBA" id="ARBA00022989"/>
    </source>
</evidence>
<gene>
    <name evidence="8" type="ORF">DFH01_05690</name>
</gene>
<keyword evidence="3 6" id="KW-0812">Transmembrane</keyword>
<feature type="transmembrane region" description="Helical" evidence="6">
    <location>
        <begin position="6"/>
        <end position="27"/>
    </location>
</feature>
<evidence type="ECO:0000256" key="2">
    <source>
        <dbReference type="ARBA" id="ARBA00022475"/>
    </source>
</evidence>
<comment type="caution">
    <text evidence="8">The sequence shown here is derived from an EMBL/GenBank/DDBJ whole genome shotgun (WGS) entry which is preliminary data.</text>
</comment>
<comment type="subcellular location">
    <subcellularLocation>
        <location evidence="1">Cell membrane</location>
        <topology evidence="1">Multi-pass membrane protein</topology>
    </subcellularLocation>
</comment>